<dbReference type="SMART" id="SM00530">
    <property type="entry name" value="HTH_XRE"/>
    <property type="match status" value="1"/>
</dbReference>
<evidence type="ECO:0000256" key="2">
    <source>
        <dbReference type="ARBA" id="ARBA00023239"/>
    </source>
</evidence>
<sequence>MRSLSVLHLSQQEKYDLVRRLQNAKESSGLTFDQLAEGLGVTNSYAAQLLLNQAQLKPHTAEKLAKLLPELTQDDLKAMQRCPMRSFDPEIQQEPLIYRLDEAVMHYGEALKQIINEKFGDGIMSAIDFSCSVDKAKGQHGEDRVVITFNGKFLPHVEQLTQPAKKP</sequence>
<dbReference type="InterPro" id="IPR048564">
    <property type="entry name" value="CYNS_N"/>
</dbReference>
<dbReference type="SUPFAM" id="SSF55234">
    <property type="entry name" value="Cyanase C-terminal domain"/>
    <property type="match status" value="1"/>
</dbReference>
<dbReference type="InterPro" id="IPR010982">
    <property type="entry name" value="Lambda_DNA-bd_dom_sf"/>
</dbReference>
<evidence type="ECO:0000313" key="5">
    <source>
        <dbReference type="EMBL" id="KAG5178053.1"/>
    </source>
</evidence>
<dbReference type="InterPro" id="IPR001387">
    <property type="entry name" value="Cro/C1-type_HTH"/>
</dbReference>
<dbReference type="Gene3D" id="3.30.1160.10">
    <property type="entry name" value="Cyanate lyase, C-terminal domain"/>
    <property type="match status" value="1"/>
</dbReference>
<feature type="active site" evidence="3">
    <location>
        <position position="99"/>
    </location>
</feature>
<protein>
    <recommendedName>
        <fullName evidence="3">Cyanate hydratase</fullName>
        <shortName evidence="3">Cyanase</shortName>
        <ecNumber evidence="3">4.2.1.104</ecNumber>
    </recommendedName>
    <alternativeName>
        <fullName evidence="3">Cyanate hydrolase</fullName>
    </alternativeName>
    <alternativeName>
        <fullName evidence="3">Cyanate lyase</fullName>
    </alternativeName>
</protein>
<feature type="active site" evidence="3">
    <location>
        <position position="102"/>
    </location>
</feature>
<dbReference type="PIRSF" id="PIRSF001263">
    <property type="entry name" value="Cyanate_hydratas"/>
    <property type="match status" value="1"/>
</dbReference>
<dbReference type="EC" id="4.2.1.104" evidence="3"/>
<comment type="catalytic activity">
    <reaction evidence="3">
        <text>cyanate + hydrogencarbonate + 3 H(+) = NH4(+) + 2 CO2</text>
        <dbReference type="Rhea" id="RHEA:11120"/>
        <dbReference type="ChEBI" id="CHEBI:15378"/>
        <dbReference type="ChEBI" id="CHEBI:16526"/>
        <dbReference type="ChEBI" id="CHEBI:17544"/>
        <dbReference type="ChEBI" id="CHEBI:28938"/>
        <dbReference type="ChEBI" id="CHEBI:29195"/>
        <dbReference type="EC" id="4.2.1.104"/>
    </reaction>
</comment>
<dbReference type="NCBIfam" id="TIGR00673">
    <property type="entry name" value="cynS"/>
    <property type="match status" value="1"/>
</dbReference>
<comment type="function">
    <text evidence="1 3">Catalyzes the reaction of cyanate with bicarbonate to produce ammonia and carbon dioxide.</text>
</comment>
<dbReference type="InterPro" id="IPR036581">
    <property type="entry name" value="Cyanate_lyase_C_sf"/>
</dbReference>
<dbReference type="SMART" id="SM01116">
    <property type="entry name" value="Cyanate_lyase"/>
    <property type="match status" value="1"/>
</dbReference>
<dbReference type="InterPro" id="IPR008076">
    <property type="entry name" value="Cyanase"/>
</dbReference>
<feature type="active site" evidence="3">
    <location>
        <position position="125"/>
    </location>
</feature>
<evidence type="ECO:0000256" key="3">
    <source>
        <dbReference type="HAMAP-Rule" id="MF_03139"/>
    </source>
</evidence>
<dbReference type="AlphaFoldDB" id="A0A835YWS7"/>
<dbReference type="Proteomes" id="UP000664859">
    <property type="component" value="Unassembled WGS sequence"/>
</dbReference>
<evidence type="ECO:0000259" key="4">
    <source>
        <dbReference type="PROSITE" id="PS50943"/>
    </source>
</evidence>
<dbReference type="PRINTS" id="PR01693">
    <property type="entry name" value="CYANASE"/>
</dbReference>
<dbReference type="InterPro" id="IPR003712">
    <property type="entry name" value="Cyanate_lyase_C"/>
</dbReference>
<dbReference type="HAMAP" id="MF_00535">
    <property type="entry name" value="Cyanate_hydrat"/>
    <property type="match status" value="1"/>
</dbReference>
<accession>A0A835YWS7</accession>
<reference evidence="5" key="1">
    <citation type="submission" date="2021-02" db="EMBL/GenBank/DDBJ databases">
        <title>First Annotated Genome of the Yellow-green Alga Tribonema minus.</title>
        <authorList>
            <person name="Mahan K.M."/>
        </authorList>
    </citation>
    <scope>NUCLEOTIDE SEQUENCE</scope>
    <source>
        <strain evidence="5">UTEX B ZZ1240</strain>
    </source>
</reference>
<organism evidence="5 6">
    <name type="scientific">Tribonema minus</name>
    <dbReference type="NCBI Taxonomy" id="303371"/>
    <lineage>
        <taxon>Eukaryota</taxon>
        <taxon>Sar</taxon>
        <taxon>Stramenopiles</taxon>
        <taxon>Ochrophyta</taxon>
        <taxon>PX clade</taxon>
        <taxon>Xanthophyceae</taxon>
        <taxon>Tribonematales</taxon>
        <taxon>Tribonemataceae</taxon>
        <taxon>Tribonema</taxon>
    </lineage>
</organism>
<evidence type="ECO:0000313" key="6">
    <source>
        <dbReference type="Proteomes" id="UP000664859"/>
    </source>
</evidence>
<dbReference type="CDD" id="cd00559">
    <property type="entry name" value="Cyanase_C"/>
    <property type="match status" value="1"/>
</dbReference>
<dbReference type="PANTHER" id="PTHR34186:SF2">
    <property type="entry name" value="CYANATE HYDRATASE"/>
    <property type="match status" value="1"/>
</dbReference>
<dbReference type="EMBL" id="JAFCMP010000518">
    <property type="protein sequence ID" value="KAG5178053.1"/>
    <property type="molecule type" value="Genomic_DNA"/>
</dbReference>
<dbReference type="Pfam" id="PF21291">
    <property type="entry name" value="CYNS_N"/>
    <property type="match status" value="1"/>
</dbReference>
<dbReference type="OrthoDB" id="10019422at2759"/>
<dbReference type="SUPFAM" id="SSF47413">
    <property type="entry name" value="lambda repressor-like DNA-binding domains"/>
    <property type="match status" value="1"/>
</dbReference>
<feature type="domain" description="HTH cro/C1-type" evidence="4">
    <location>
        <begin position="21"/>
        <end position="76"/>
    </location>
</feature>
<dbReference type="GO" id="GO:0003677">
    <property type="term" value="F:DNA binding"/>
    <property type="evidence" value="ECO:0007669"/>
    <property type="project" value="InterPro"/>
</dbReference>
<keyword evidence="6" id="KW-1185">Reference proteome</keyword>
<dbReference type="Gene3D" id="1.10.260.40">
    <property type="entry name" value="lambda repressor-like DNA-binding domains"/>
    <property type="match status" value="1"/>
</dbReference>
<dbReference type="PROSITE" id="PS50943">
    <property type="entry name" value="HTH_CROC1"/>
    <property type="match status" value="1"/>
</dbReference>
<dbReference type="Pfam" id="PF02560">
    <property type="entry name" value="Cyanate_lyase"/>
    <property type="match status" value="1"/>
</dbReference>
<evidence type="ECO:0000256" key="1">
    <source>
        <dbReference type="ARBA" id="ARBA00003561"/>
    </source>
</evidence>
<keyword evidence="2 3" id="KW-0456">Lyase</keyword>
<comment type="caution">
    <text evidence="5">The sequence shown here is derived from an EMBL/GenBank/DDBJ whole genome shotgun (WGS) entry which is preliminary data.</text>
</comment>
<gene>
    <name evidence="3" type="primary">CYN</name>
    <name evidence="5" type="ORF">JKP88DRAFT_258611</name>
</gene>
<comment type="similarity">
    <text evidence="3">Belongs to the cyanase family.</text>
</comment>
<proteinExistence type="inferred from homology"/>
<dbReference type="PANTHER" id="PTHR34186">
    <property type="entry name" value="CYANATE HYDRATASE"/>
    <property type="match status" value="1"/>
</dbReference>
<name>A0A835YWS7_9STRA</name>
<dbReference type="GO" id="GO:0008824">
    <property type="term" value="F:cyanate hydratase activity"/>
    <property type="evidence" value="ECO:0007669"/>
    <property type="project" value="UniProtKB-UniRule"/>
</dbReference>
<dbReference type="CDD" id="cd00093">
    <property type="entry name" value="HTH_XRE"/>
    <property type="match status" value="1"/>
</dbReference>